<dbReference type="EMBL" id="CZBU01000001">
    <property type="protein sequence ID" value="CUQ74688.1"/>
    <property type="molecule type" value="Genomic_DNA"/>
</dbReference>
<evidence type="ECO:0000313" key="6">
    <source>
        <dbReference type="EMBL" id="MSC57122.1"/>
    </source>
</evidence>
<dbReference type="Gene3D" id="3.30.460.10">
    <property type="entry name" value="Beta Polymerase, domain 2"/>
    <property type="match status" value="1"/>
</dbReference>
<dbReference type="AlphaFoldDB" id="A0A174ZX25"/>
<evidence type="ECO:0000313" key="7">
    <source>
        <dbReference type="Proteomes" id="UP000095621"/>
    </source>
</evidence>
<dbReference type="SMART" id="SM00954">
    <property type="entry name" value="RelA_SpoT"/>
    <property type="match status" value="1"/>
</dbReference>
<evidence type="ECO:0000313" key="4">
    <source>
        <dbReference type="EMBL" id="CUQ74688.1"/>
    </source>
</evidence>
<dbReference type="EMBL" id="CZBV01000007">
    <property type="protein sequence ID" value="CUQ89038.1"/>
    <property type="molecule type" value="Genomic_DNA"/>
</dbReference>
<accession>A0A174ZX25</accession>
<protein>
    <submittedName>
        <fullName evidence="6">GTP pyrophosphokinase family protein</fullName>
    </submittedName>
    <submittedName>
        <fullName evidence="5">GTP pyrophosphokinase ywaC</fullName>
        <ecNumber evidence="5">2.7.6.5</ecNumber>
    </submittedName>
</protein>
<dbReference type="Proteomes" id="UP000095621">
    <property type="component" value="Unassembled WGS sequence"/>
</dbReference>
<dbReference type="RefSeq" id="WP_012740404.1">
    <property type="nucleotide sequence ID" value="NZ_CABIXW010000007.1"/>
</dbReference>
<dbReference type="InterPro" id="IPR007685">
    <property type="entry name" value="RelA_SpoT"/>
</dbReference>
<comment type="pathway">
    <text evidence="1">Purine metabolism; ppGpp biosynthesis; ppGpp from GTP: step 1/2.</text>
</comment>
<dbReference type="PANTHER" id="PTHR47837:SF2">
    <property type="entry name" value="GTP PYROPHOSPHOKINASE YWAC"/>
    <property type="match status" value="1"/>
</dbReference>
<evidence type="ECO:0000256" key="2">
    <source>
        <dbReference type="SAM" id="MobiDB-lite"/>
    </source>
</evidence>
<dbReference type="SUPFAM" id="SSF81301">
    <property type="entry name" value="Nucleotidyltransferase"/>
    <property type="match status" value="1"/>
</dbReference>
<dbReference type="PANTHER" id="PTHR47837">
    <property type="entry name" value="GTP PYROPHOSPHOKINASE YJBM"/>
    <property type="match status" value="1"/>
</dbReference>
<dbReference type="GO" id="GO:0008728">
    <property type="term" value="F:GTP diphosphokinase activity"/>
    <property type="evidence" value="ECO:0007669"/>
    <property type="project" value="UniProtKB-EC"/>
</dbReference>
<evidence type="ECO:0000256" key="1">
    <source>
        <dbReference type="ARBA" id="ARBA00004976"/>
    </source>
</evidence>
<dbReference type="EMBL" id="WKRD01000004">
    <property type="protein sequence ID" value="MSC57122.1"/>
    <property type="molecule type" value="Genomic_DNA"/>
</dbReference>
<feature type="region of interest" description="Disordered" evidence="2">
    <location>
        <begin position="231"/>
        <end position="250"/>
    </location>
</feature>
<dbReference type="GeneID" id="41356891"/>
<reference evidence="7 8" key="1">
    <citation type="submission" date="2015-09" db="EMBL/GenBank/DDBJ databases">
        <authorList>
            <consortium name="Pathogen Informatics"/>
        </authorList>
    </citation>
    <scope>NUCLEOTIDE SEQUENCE [LARGE SCALE GENOMIC DNA]</scope>
    <source>
        <strain evidence="4 7">2789STDY5834875</strain>
        <strain evidence="5 8">2789STDY5834878</strain>
    </source>
</reference>
<dbReference type="Gene3D" id="1.10.287.860">
    <property type="entry name" value="Nucleotidyltransferase"/>
    <property type="match status" value="1"/>
</dbReference>
<dbReference type="UniPathway" id="UPA00908">
    <property type="reaction ID" value="UER00884"/>
</dbReference>
<evidence type="ECO:0000313" key="8">
    <source>
        <dbReference type="Proteomes" id="UP000095780"/>
    </source>
</evidence>
<evidence type="ECO:0000259" key="3">
    <source>
        <dbReference type="SMART" id="SM00954"/>
    </source>
</evidence>
<dbReference type="CDD" id="cd05399">
    <property type="entry name" value="NT_Rel-Spo_like"/>
    <property type="match status" value="1"/>
</dbReference>
<dbReference type="Proteomes" id="UP000095780">
    <property type="component" value="Unassembled WGS sequence"/>
</dbReference>
<dbReference type="Proteomes" id="UP000481964">
    <property type="component" value="Unassembled WGS sequence"/>
</dbReference>
<evidence type="ECO:0000313" key="9">
    <source>
        <dbReference type="Proteomes" id="UP000481964"/>
    </source>
</evidence>
<sequence>MLLEEILKQEQERFIKENLLSDEMIELLKENIMPFNTLMAYYRCAIMEVETKFKVLNEEFSLQYDRNPIESIKSRIKSMDGIFKKAKKKNIPITMEGIEEGIRDIAGVRVICSFPEDIYMLADCLLKQDDVVLVERKDYIKNPKPSGYRSLHLIIEIPIFLQNEKKMMKVEVQFRTIAMDFWASVEHKVRYKKNIPDSEAEQLAAELSSCADQIAAMDNKMEEIRRRIAEAEEREAENSPAKQPQTIGGVMLKKRLESGRFPFKK</sequence>
<keyword evidence="5" id="KW-0418">Kinase</keyword>
<feature type="domain" description="RelA/SpoT" evidence="3">
    <location>
        <begin position="74"/>
        <end position="197"/>
    </location>
</feature>
<keyword evidence="5" id="KW-0808">Transferase</keyword>
<dbReference type="GO" id="GO:0016301">
    <property type="term" value="F:kinase activity"/>
    <property type="evidence" value="ECO:0007669"/>
    <property type="project" value="UniProtKB-KW"/>
</dbReference>
<gene>
    <name evidence="5" type="primary">ywaC_1</name>
    <name evidence="4" type="synonym">ywaC</name>
    <name evidence="4" type="ORF">ERS852490_00077</name>
    <name evidence="5" type="ORF">ERS852492_02379</name>
    <name evidence="6" type="ORF">GKE48_06585</name>
</gene>
<dbReference type="GO" id="GO:0015970">
    <property type="term" value="P:guanosine tetraphosphate biosynthetic process"/>
    <property type="evidence" value="ECO:0007669"/>
    <property type="project" value="UniProtKB-UniPathway"/>
</dbReference>
<organism evidence="5 8">
    <name type="scientific">Lachnospira eligens</name>
    <dbReference type="NCBI Taxonomy" id="39485"/>
    <lineage>
        <taxon>Bacteria</taxon>
        <taxon>Bacillati</taxon>
        <taxon>Bacillota</taxon>
        <taxon>Clostridia</taxon>
        <taxon>Lachnospirales</taxon>
        <taxon>Lachnospiraceae</taxon>
        <taxon>Lachnospira</taxon>
    </lineage>
</organism>
<dbReference type="Pfam" id="PF04607">
    <property type="entry name" value="RelA_SpoT"/>
    <property type="match status" value="1"/>
</dbReference>
<name>A0A174ZX25_9FIRM</name>
<dbReference type="InterPro" id="IPR043519">
    <property type="entry name" value="NT_sf"/>
</dbReference>
<dbReference type="InterPro" id="IPR052366">
    <property type="entry name" value="GTP_Pyrophosphokinase"/>
</dbReference>
<proteinExistence type="predicted"/>
<dbReference type="EC" id="2.7.6.5" evidence="5"/>
<dbReference type="OMA" id="WASMEHI"/>
<reference evidence="6 9" key="2">
    <citation type="journal article" date="2019" name="Nat. Med.">
        <title>A library of human gut bacterial isolates paired with longitudinal multiomics data enables mechanistic microbiome research.</title>
        <authorList>
            <person name="Poyet M."/>
            <person name="Groussin M."/>
            <person name="Gibbons S.M."/>
            <person name="Avila-Pacheco J."/>
            <person name="Jiang X."/>
            <person name="Kearney S.M."/>
            <person name="Perrotta A.R."/>
            <person name="Berdy B."/>
            <person name="Zhao S."/>
            <person name="Lieberman T.D."/>
            <person name="Swanson P.K."/>
            <person name="Smith M."/>
            <person name="Roesemann S."/>
            <person name="Alexander J.E."/>
            <person name="Rich S.A."/>
            <person name="Livny J."/>
            <person name="Vlamakis H."/>
            <person name="Clish C."/>
            <person name="Bullock K."/>
            <person name="Deik A."/>
            <person name="Scott J."/>
            <person name="Pierce K.A."/>
            <person name="Xavier R.J."/>
            <person name="Alm E.J."/>
        </authorList>
    </citation>
    <scope>NUCLEOTIDE SEQUENCE [LARGE SCALE GENOMIC DNA]</scope>
    <source>
        <strain evidence="6 9">BIOML-A1</strain>
    </source>
</reference>
<evidence type="ECO:0000313" key="5">
    <source>
        <dbReference type="EMBL" id="CUQ89038.1"/>
    </source>
</evidence>
<dbReference type="OrthoDB" id="9789634at2"/>